<dbReference type="STRING" id="320771.Cflav_PD1602"/>
<keyword evidence="3" id="KW-1185">Reference proteome</keyword>
<protein>
    <recommendedName>
        <fullName evidence="1">DUF4240 domain-containing protein</fullName>
    </recommendedName>
</protein>
<proteinExistence type="predicted"/>
<dbReference type="OrthoDB" id="6200718at2"/>
<reference evidence="2 3" key="1">
    <citation type="journal article" date="2011" name="J. Bacteriol.">
        <title>Genome sequence of 'Pedosphaera parvula' Ellin514, an aerobic Verrucomicrobial isolate from pasture soil.</title>
        <authorList>
            <person name="Kant R."/>
            <person name="van Passel M.W."/>
            <person name="Sangwan P."/>
            <person name="Palva A."/>
            <person name="Lucas S."/>
            <person name="Copeland A."/>
            <person name="Lapidus A."/>
            <person name="Glavina Del Rio T."/>
            <person name="Dalin E."/>
            <person name="Tice H."/>
            <person name="Bruce D."/>
            <person name="Goodwin L."/>
            <person name="Pitluck S."/>
            <person name="Chertkov O."/>
            <person name="Larimer F.W."/>
            <person name="Land M.L."/>
            <person name="Hauser L."/>
            <person name="Brettin T.S."/>
            <person name="Detter J.C."/>
            <person name="Han S."/>
            <person name="de Vos W.M."/>
            <person name="Janssen P.H."/>
            <person name="Smidt H."/>
        </authorList>
    </citation>
    <scope>NUCLEOTIDE SEQUENCE [LARGE SCALE GENOMIC DNA]</scope>
    <source>
        <strain evidence="2 3">Ellin514</strain>
    </source>
</reference>
<sequence>MKLEEFWEIVERVHLASKGDMDVKCKLLTEELRRLPTSEVKSFSHHFDDCKDKAYTNELWAAAYIIGHGCSDDKFSDFRSTLISMGHSTFEKVVSSSESLVEMDVDKDNAFYEGYQYAPITVYKEMTGSLPYRDKPHPESPTGTCCNEDEEVARLYPRLAAKHHYCTSPRRRWWRFW</sequence>
<dbReference type="RefSeq" id="WP_007416821.1">
    <property type="nucleotide sequence ID" value="NZ_ABOX02000032.1"/>
</dbReference>
<evidence type="ECO:0000313" key="3">
    <source>
        <dbReference type="Proteomes" id="UP000003688"/>
    </source>
</evidence>
<evidence type="ECO:0000259" key="1">
    <source>
        <dbReference type="Pfam" id="PF14024"/>
    </source>
</evidence>
<comment type="caution">
    <text evidence="2">The sequence shown here is derived from an EMBL/GenBank/DDBJ whole genome shotgun (WGS) entry which is preliminary data.</text>
</comment>
<organism evidence="2 3">
    <name type="scientific">Pedosphaera parvula (strain Ellin514)</name>
    <dbReference type="NCBI Taxonomy" id="320771"/>
    <lineage>
        <taxon>Bacteria</taxon>
        <taxon>Pseudomonadati</taxon>
        <taxon>Verrucomicrobiota</taxon>
        <taxon>Pedosphaerae</taxon>
        <taxon>Pedosphaerales</taxon>
        <taxon>Pedosphaeraceae</taxon>
        <taxon>Pedosphaera</taxon>
    </lineage>
</organism>
<name>B9XLY2_PEDPL</name>
<dbReference type="Proteomes" id="UP000003688">
    <property type="component" value="Unassembled WGS sequence"/>
</dbReference>
<dbReference type="EMBL" id="ABOX02000032">
    <property type="protein sequence ID" value="EEF59110.1"/>
    <property type="molecule type" value="Genomic_DNA"/>
</dbReference>
<accession>B9XLY2</accession>
<feature type="domain" description="DUF4240" evidence="1">
    <location>
        <begin position="1"/>
        <end position="124"/>
    </location>
</feature>
<dbReference type="Pfam" id="PF14024">
    <property type="entry name" value="DUF4240"/>
    <property type="match status" value="1"/>
</dbReference>
<dbReference type="InterPro" id="IPR025334">
    <property type="entry name" value="DUF4240"/>
</dbReference>
<dbReference type="AlphaFoldDB" id="B9XLY2"/>
<evidence type="ECO:0000313" key="2">
    <source>
        <dbReference type="EMBL" id="EEF59110.1"/>
    </source>
</evidence>
<gene>
    <name evidence="2" type="ORF">Cflav_PD1602</name>
</gene>